<gene>
    <name evidence="6" type="ORF">H7F51_03100</name>
</gene>
<dbReference type="GO" id="GO:0015035">
    <property type="term" value="F:protein-disulfide reductase activity"/>
    <property type="evidence" value="ECO:0007669"/>
    <property type="project" value="InterPro"/>
</dbReference>
<keyword evidence="7" id="KW-1185">Reference proteome</keyword>
<dbReference type="Proteomes" id="UP000566813">
    <property type="component" value="Unassembled WGS sequence"/>
</dbReference>
<keyword evidence="2 5" id="KW-0812">Transmembrane</keyword>
<keyword evidence="3 5" id="KW-1133">Transmembrane helix</keyword>
<comment type="caution">
    <text evidence="6">The sequence shown here is derived from an EMBL/GenBank/DDBJ whole genome shotgun (WGS) entry which is preliminary data.</text>
</comment>
<feature type="transmembrane region" description="Helical" evidence="5">
    <location>
        <begin position="126"/>
        <end position="152"/>
    </location>
</feature>
<evidence type="ECO:0000313" key="6">
    <source>
        <dbReference type="EMBL" id="MBC2664503.1"/>
    </source>
</evidence>
<organism evidence="6 7">
    <name type="scientific">Novosphingobium flavum</name>
    <dbReference type="NCBI Taxonomy" id="1778672"/>
    <lineage>
        <taxon>Bacteria</taxon>
        <taxon>Pseudomonadati</taxon>
        <taxon>Pseudomonadota</taxon>
        <taxon>Alphaproteobacteria</taxon>
        <taxon>Sphingomonadales</taxon>
        <taxon>Sphingomonadaceae</taxon>
        <taxon>Novosphingobium</taxon>
    </lineage>
</organism>
<comment type="subcellular location">
    <subcellularLocation>
        <location evidence="1">Membrane</location>
        <topology evidence="1">Multi-pass membrane protein</topology>
    </subcellularLocation>
</comment>
<dbReference type="RefSeq" id="WP_185662746.1">
    <property type="nucleotide sequence ID" value="NZ_JACLAW010000002.1"/>
</dbReference>
<dbReference type="InterPro" id="IPR003752">
    <property type="entry name" value="DiS_bond_form_DsbB/BdbC"/>
</dbReference>
<keyword evidence="4 5" id="KW-0472">Membrane</keyword>
<dbReference type="Pfam" id="PF02600">
    <property type="entry name" value="DsbB"/>
    <property type="match status" value="1"/>
</dbReference>
<dbReference type="SUPFAM" id="SSF158442">
    <property type="entry name" value="DsbB-like"/>
    <property type="match status" value="1"/>
</dbReference>
<reference evidence="6 7" key="1">
    <citation type="submission" date="2020-08" db="EMBL/GenBank/DDBJ databases">
        <title>The genome sequence of type strain Novosphingobium flavum NBRC 111647.</title>
        <authorList>
            <person name="Liu Y."/>
        </authorList>
    </citation>
    <scope>NUCLEOTIDE SEQUENCE [LARGE SCALE GENOMIC DNA]</scope>
    <source>
        <strain evidence="6 7">NBRC 111647</strain>
    </source>
</reference>
<evidence type="ECO:0000313" key="7">
    <source>
        <dbReference type="Proteomes" id="UP000566813"/>
    </source>
</evidence>
<proteinExistence type="predicted"/>
<dbReference type="GO" id="GO:0006457">
    <property type="term" value="P:protein folding"/>
    <property type="evidence" value="ECO:0007669"/>
    <property type="project" value="InterPro"/>
</dbReference>
<feature type="transmembrane region" description="Helical" evidence="5">
    <location>
        <begin position="65"/>
        <end position="83"/>
    </location>
</feature>
<dbReference type="Gene3D" id="1.20.1550.10">
    <property type="entry name" value="DsbB-like"/>
    <property type="match status" value="1"/>
</dbReference>
<dbReference type="GO" id="GO:0016020">
    <property type="term" value="C:membrane"/>
    <property type="evidence" value="ECO:0007669"/>
    <property type="project" value="UniProtKB-SubCell"/>
</dbReference>
<protein>
    <submittedName>
        <fullName evidence="6">Disulfide bond formation protein B</fullName>
    </submittedName>
</protein>
<name>A0A7X1FPE3_9SPHN</name>
<dbReference type="InterPro" id="IPR024199">
    <property type="entry name" value="Uncharacterised_DsbB"/>
</dbReference>
<feature type="transmembrane region" description="Helical" evidence="5">
    <location>
        <begin position="41"/>
        <end position="58"/>
    </location>
</feature>
<evidence type="ECO:0000256" key="4">
    <source>
        <dbReference type="ARBA" id="ARBA00023136"/>
    </source>
</evidence>
<accession>A0A7X1FPE3</accession>
<evidence type="ECO:0000256" key="1">
    <source>
        <dbReference type="ARBA" id="ARBA00004141"/>
    </source>
</evidence>
<evidence type="ECO:0000256" key="3">
    <source>
        <dbReference type="ARBA" id="ARBA00022989"/>
    </source>
</evidence>
<sequence length="159" mass="16811">MAPDLSRARLLALLVPAALLGGAYTSQYGFGLFPCEMCWWQRYAHFAALPFALLAFALPKARWPIALAALAIAVSGLIGGYHAGVEYGWWEGFTTCTSAVQLGGSGDPLDAIMNKAPLVSCDQAQWTLFGISLAGFNFAISLGGALLVAALLRRSAKES</sequence>
<dbReference type="AlphaFoldDB" id="A0A7X1FPE3"/>
<evidence type="ECO:0000256" key="2">
    <source>
        <dbReference type="ARBA" id="ARBA00022692"/>
    </source>
</evidence>
<evidence type="ECO:0000256" key="5">
    <source>
        <dbReference type="SAM" id="Phobius"/>
    </source>
</evidence>
<dbReference type="EMBL" id="JACLAW010000002">
    <property type="protein sequence ID" value="MBC2664503.1"/>
    <property type="molecule type" value="Genomic_DNA"/>
</dbReference>
<dbReference type="InterPro" id="IPR023380">
    <property type="entry name" value="DsbB-like_sf"/>
</dbReference>
<dbReference type="PIRSF" id="PIRSF033913">
    <property type="entry name" value="S-S_format_DsbB"/>
    <property type="match status" value="1"/>
</dbReference>